<accession>W8F4K0</accession>
<name>W8F4K0_9BACT</name>
<dbReference type="STRING" id="1227739.Hsw_3322"/>
<dbReference type="AlphaFoldDB" id="W8F4K0"/>
<reference evidence="1 2" key="1">
    <citation type="submission" date="2014-01" db="EMBL/GenBank/DDBJ databases">
        <title>Complete genome sequence of ionizing-radiation resistance bacterium Hymenobacter swuensis DY53.</title>
        <authorList>
            <person name="Jung J.-H."/>
            <person name="Jeong S.-W."/>
            <person name="Joe M.-H."/>
            <person name="Cho y.-j."/>
            <person name="Kim M.-K."/>
            <person name="Lim S.-Y."/>
        </authorList>
    </citation>
    <scope>NUCLEOTIDE SEQUENCE [LARGE SCALE GENOMIC DNA]</scope>
    <source>
        <strain evidence="1 2">DY53</strain>
    </source>
</reference>
<dbReference type="PATRIC" id="fig|1227739.3.peg.3488"/>
<dbReference type="KEGG" id="hsw:Hsw_3322"/>
<protein>
    <submittedName>
        <fullName evidence="1">Uncharacterized protein</fullName>
    </submittedName>
</protein>
<dbReference type="Proteomes" id="UP000019423">
    <property type="component" value="Chromosome"/>
</dbReference>
<dbReference type="HOGENOM" id="CLU_758152_0_0_10"/>
<proteinExistence type="predicted"/>
<evidence type="ECO:0000313" key="1">
    <source>
        <dbReference type="EMBL" id="AHJ98917.1"/>
    </source>
</evidence>
<dbReference type="EMBL" id="CP007145">
    <property type="protein sequence ID" value="AHJ98917.1"/>
    <property type="molecule type" value="Genomic_DNA"/>
</dbReference>
<organism evidence="1 2">
    <name type="scientific">Hymenobacter swuensis DY53</name>
    <dbReference type="NCBI Taxonomy" id="1227739"/>
    <lineage>
        <taxon>Bacteria</taxon>
        <taxon>Pseudomonadati</taxon>
        <taxon>Bacteroidota</taxon>
        <taxon>Cytophagia</taxon>
        <taxon>Cytophagales</taxon>
        <taxon>Hymenobacteraceae</taxon>
        <taxon>Hymenobacter</taxon>
    </lineage>
</organism>
<keyword evidence="2" id="KW-1185">Reference proteome</keyword>
<gene>
    <name evidence="1" type="ORF">Hsw_3322</name>
</gene>
<dbReference type="RefSeq" id="WP_155833029.1">
    <property type="nucleotide sequence ID" value="NZ_CP007145.1"/>
</dbReference>
<dbReference type="OrthoDB" id="9554509at2"/>
<evidence type="ECO:0000313" key="2">
    <source>
        <dbReference type="Proteomes" id="UP000019423"/>
    </source>
</evidence>
<sequence length="365" mass="41314">MKSPQEVLLKQISISSIGFEYVFEPDEYSKGNATREPADLVWACNNCVILMYMAQRKHKKRKPEAHAKIREEMIKHNLSQAKGWLGEWRDNGRHLTGRNAYQSFDLAYGDYKNTIVLSLLDCGDEEANFHADFCTRTGVTLCATLPHSALVETARAGGGIIEVLKILGTVASLQKNNLLKGYNILELVEDFRLDALRRADPEKKWLYSDTDNMMSRIRNLLKNVKAPSLDLLTSTLDSDNKKWEIGAILNDLDLHSLYTILYILREAIHSAGAEHTYTWHLGSILQESYYVIVSATTVTANNFLELNRPSIDFLASAPDTAKGSLSITWDTYFDQPLFFTTVLNPVPSLTEEFIERVLSLMNEEI</sequence>